<gene>
    <name evidence="3" type="ORF">RCOM_1923500</name>
</gene>
<evidence type="ECO:0000313" key="3">
    <source>
        <dbReference type="EMBL" id="EEF23659.1"/>
    </source>
</evidence>
<dbReference type="AlphaFoldDB" id="B9TKF6"/>
<organism evidence="3 4">
    <name type="scientific">Ricinus communis</name>
    <name type="common">Castor bean</name>
    <dbReference type="NCBI Taxonomy" id="3988"/>
    <lineage>
        <taxon>Eukaryota</taxon>
        <taxon>Viridiplantae</taxon>
        <taxon>Streptophyta</taxon>
        <taxon>Embryophyta</taxon>
        <taxon>Tracheophyta</taxon>
        <taxon>Spermatophyta</taxon>
        <taxon>Magnoliopsida</taxon>
        <taxon>eudicotyledons</taxon>
        <taxon>Gunneridae</taxon>
        <taxon>Pentapetalae</taxon>
        <taxon>rosids</taxon>
        <taxon>fabids</taxon>
        <taxon>Malpighiales</taxon>
        <taxon>Euphorbiaceae</taxon>
        <taxon>Acalyphoideae</taxon>
        <taxon>Acalypheae</taxon>
        <taxon>Ricinus</taxon>
    </lineage>
</organism>
<evidence type="ECO:0000259" key="2">
    <source>
        <dbReference type="Pfam" id="PF07638"/>
    </source>
</evidence>
<dbReference type="InParanoid" id="B9TKF6"/>
<dbReference type="Pfam" id="PF07638">
    <property type="entry name" value="Sigma70_ECF"/>
    <property type="match status" value="1"/>
</dbReference>
<dbReference type="InterPro" id="IPR013324">
    <property type="entry name" value="RNA_pol_sigma_r3/r4-like"/>
</dbReference>
<feature type="region of interest" description="Disordered" evidence="1">
    <location>
        <begin position="1"/>
        <end position="22"/>
    </location>
</feature>
<name>B9TKF6_RICCO</name>
<accession>B9TKF6</accession>
<feature type="compositionally biased region" description="Polar residues" evidence="1">
    <location>
        <begin position="11"/>
        <end position="22"/>
    </location>
</feature>
<proteinExistence type="predicted"/>
<evidence type="ECO:0000256" key="1">
    <source>
        <dbReference type="SAM" id="MobiDB-lite"/>
    </source>
</evidence>
<dbReference type="SUPFAM" id="SSF88659">
    <property type="entry name" value="Sigma3 and sigma4 domains of RNA polymerase sigma factors"/>
    <property type="match status" value="1"/>
</dbReference>
<protein>
    <recommendedName>
        <fullName evidence="2">RNA polymerase sigma-70 ECF-like HTH domain-containing protein</fullName>
    </recommendedName>
</protein>
<dbReference type="InterPro" id="IPR053812">
    <property type="entry name" value="HTH_Sigma70_ECF-like"/>
</dbReference>
<dbReference type="EMBL" id="EQ985209">
    <property type="protein sequence ID" value="EEF23659.1"/>
    <property type="molecule type" value="Genomic_DNA"/>
</dbReference>
<keyword evidence="4" id="KW-1185">Reference proteome</keyword>
<feature type="non-terminal residue" evidence="3">
    <location>
        <position position="1"/>
    </location>
</feature>
<evidence type="ECO:0000313" key="4">
    <source>
        <dbReference type="Proteomes" id="UP000008311"/>
    </source>
</evidence>
<sequence length="90" mass="10048">AERRGGDQPAVTLNTAVAEQTPQTDEDILRVHEALEELAAVDQRLAQVVEMRYFGGLLETEIAEALGVTERTVQRDWQKARILLSMSLKT</sequence>
<feature type="domain" description="RNA polymerase sigma-70 ECF-like HTH" evidence="2">
    <location>
        <begin position="2"/>
        <end position="86"/>
    </location>
</feature>
<dbReference type="InterPro" id="IPR036388">
    <property type="entry name" value="WH-like_DNA-bd_sf"/>
</dbReference>
<dbReference type="Gene3D" id="1.10.10.10">
    <property type="entry name" value="Winged helix-like DNA-binding domain superfamily/Winged helix DNA-binding domain"/>
    <property type="match status" value="1"/>
</dbReference>
<reference evidence="4" key="1">
    <citation type="journal article" date="2010" name="Nat. Biotechnol.">
        <title>Draft genome sequence of the oilseed species Ricinus communis.</title>
        <authorList>
            <person name="Chan A.P."/>
            <person name="Crabtree J."/>
            <person name="Zhao Q."/>
            <person name="Lorenzi H."/>
            <person name="Orvis J."/>
            <person name="Puiu D."/>
            <person name="Melake-Berhan A."/>
            <person name="Jones K.M."/>
            <person name="Redman J."/>
            <person name="Chen G."/>
            <person name="Cahoon E.B."/>
            <person name="Gedil M."/>
            <person name="Stanke M."/>
            <person name="Haas B.J."/>
            <person name="Wortman J.R."/>
            <person name="Fraser-Liggett C.M."/>
            <person name="Ravel J."/>
            <person name="Rabinowicz P.D."/>
        </authorList>
    </citation>
    <scope>NUCLEOTIDE SEQUENCE [LARGE SCALE GENOMIC DNA]</scope>
    <source>
        <strain evidence="4">cv. Hale</strain>
    </source>
</reference>
<dbReference type="Proteomes" id="UP000008311">
    <property type="component" value="Unassembled WGS sequence"/>
</dbReference>